<dbReference type="Gene3D" id="1.10.630.10">
    <property type="entry name" value="Cytochrome P450"/>
    <property type="match status" value="1"/>
</dbReference>
<evidence type="ECO:0008006" key="4">
    <source>
        <dbReference type="Google" id="ProtNLM"/>
    </source>
</evidence>
<comment type="caution">
    <text evidence="2">The sequence shown here is derived from an EMBL/GenBank/DDBJ whole genome shotgun (WGS) entry which is preliminary data.</text>
</comment>
<dbReference type="EMBL" id="JAQZAO010000011">
    <property type="protein sequence ID" value="MDD7968209.1"/>
    <property type="molecule type" value="Genomic_DNA"/>
</dbReference>
<organism evidence="2 3">
    <name type="scientific">Actinomycetospora lemnae</name>
    <dbReference type="NCBI Taxonomy" id="3019891"/>
    <lineage>
        <taxon>Bacteria</taxon>
        <taxon>Bacillati</taxon>
        <taxon>Actinomycetota</taxon>
        <taxon>Actinomycetes</taxon>
        <taxon>Pseudonocardiales</taxon>
        <taxon>Pseudonocardiaceae</taxon>
        <taxon>Actinomycetospora</taxon>
    </lineage>
</organism>
<dbReference type="RefSeq" id="WP_274202832.1">
    <property type="nucleotide sequence ID" value="NZ_JAQZAO010000011.1"/>
</dbReference>
<evidence type="ECO:0000313" key="3">
    <source>
        <dbReference type="Proteomes" id="UP001300763"/>
    </source>
</evidence>
<feature type="region of interest" description="Disordered" evidence="1">
    <location>
        <begin position="36"/>
        <end position="65"/>
    </location>
</feature>
<evidence type="ECO:0000256" key="1">
    <source>
        <dbReference type="SAM" id="MobiDB-lite"/>
    </source>
</evidence>
<dbReference type="InterPro" id="IPR036396">
    <property type="entry name" value="Cyt_P450_sf"/>
</dbReference>
<accession>A0ABT5SZM8</accession>
<sequence>MEDPEVFRAFLEVLLCLALPTEVLARPHIVAVARRRGKAPVPRPGRTGRSCWTSSRGEPHPRPQHMVTTTVWALSRHPEQRDRVLAGPSLWSVAFDEALRCVVRLGVPGPHRPARDVGAVLTRSPL</sequence>
<proteinExistence type="predicted"/>
<evidence type="ECO:0000313" key="2">
    <source>
        <dbReference type="EMBL" id="MDD7968209.1"/>
    </source>
</evidence>
<reference evidence="2 3" key="1">
    <citation type="submission" date="2023-02" db="EMBL/GenBank/DDBJ databases">
        <title>Genome sequencing required for Actinomycetospora new species description.</title>
        <authorList>
            <person name="Saimee Y."/>
            <person name="Duangmal K."/>
        </authorList>
    </citation>
    <scope>NUCLEOTIDE SEQUENCE [LARGE SCALE GENOMIC DNA]</scope>
    <source>
        <strain evidence="2 3">DW7H6</strain>
    </source>
</reference>
<name>A0ABT5SZM8_9PSEU</name>
<gene>
    <name evidence="2" type="ORF">PGB27_22925</name>
</gene>
<keyword evidence="3" id="KW-1185">Reference proteome</keyword>
<dbReference type="Proteomes" id="UP001300763">
    <property type="component" value="Unassembled WGS sequence"/>
</dbReference>
<dbReference type="SUPFAM" id="SSF48264">
    <property type="entry name" value="Cytochrome P450"/>
    <property type="match status" value="1"/>
</dbReference>
<protein>
    <recommendedName>
        <fullName evidence="4">Secreted protein</fullName>
    </recommendedName>
</protein>